<evidence type="ECO:0000256" key="2">
    <source>
        <dbReference type="SAM" id="Phobius"/>
    </source>
</evidence>
<sequence length="344" mass="37323">MPLKVFGNIFWNSQPPEAASKEPQQAKRESGLFLPVSHQAEVDLQSRTVDIISRVKASTQQTAHNEPHDVPPPTTAANTTMADVESAQRIDHWVRGQQQSPPPPPGPITSSREFIRAILAGHPGSAWGWAAHALVRVPQATLSFGVTWLLAAARIAFPHRAWPGALTAVWVLGYASAGWAAGAWVAFQVVHAGRGHGAWRRKWGRWFVLVDGAACALWLGGIVLTALVVGRPDVDTYSAFFEENRLRDGGGDDEDDAGGGTGGWTKSEEKIARSIFAVVFYFHIALFVLYFICTQGPDFRATTNTRNGTTTNARIGTTTNARTGATIKITANITTRPIILKTDR</sequence>
<evidence type="ECO:0000256" key="1">
    <source>
        <dbReference type="SAM" id="MobiDB-lite"/>
    </source>
</evidence>
<feature type="transmembrane region" description="Helical" evidence="2">
    <location>
        <begin position="271"/>
        <end position="292"/>
    </location>
</feature>
<dbReference type="HOGENOM" id="CLU_806607_0_0_1"/>
<name>M7T5U2_EUTLA</name>
<keyword evidence="2" id="KW-0472">Membrane</keyword>
<organism evidence="3 4">
    <name type="scientific">Eutypa lata (strain UCR-EL1)</name>
    <name type="common">Grapevine dieback disease fungus</name>
    <name type="synonym">Eutypa armeniacae</name>
    <dbReference type="NCBI Taxonomy" id="1287681"/>
    <lineage>
        <taxon>Eukaryota</taxon>
        <taxon>Fungi</taxon>
        <taxon>Dikarya</taxon>
        <taxon>Ascomycota</taxon>
        <taxon>Pezizomycotina</taxon>
        <taxon>Sordariomycetes</taxon>
        <taxon>Xylariomycetidae</taxon>
        <taxon>Xylariales</taxon>
        <taxon>Diatrypaceae</taxon>
        <taxon>Eutypa</taxon>
    </lineage>
</organism>
<reference evidence="4" key="1">
    <citation type="journal article" date="2013" name="Genome Announc.">
        <title>Draft genome sequence of the grapevine dieback fungus Eutypa lata UCR-EL1.</title>
        <authorList>
            <person name="Blanco-Ulate B."/>
            <person name="Rolshausen P.E."/>
            <person name="Cantu D."/>
        </authorList>
    </citation>
    <scope>NUCLEOTIDE SEQUENCE [LARGE SCALE GENOMIC DNA]</scope>
    <source>
        <strain evidence="4">UCR-EL1</strain>
    </source>
</reference>
<keyword evidence="2" id="KW-0812">Transmembrane</keyword>
<protein>
    <submittedName>
        <fullName evidence="3">Uncharacterized protein</fullName>
    </submittedName>
</protein>
<evidence type="ECO:0000313" key="3">
    <source>
        <dbReference type="EMBL" id="EMR72258.1"/>
    </source>
</evidence>
<keyword evidence="2" id="KW-1133">Transmembrane helix</keyword>
<dbReference type="KEGG" id="ela:UCREL1_724"/>
<feature type="region of interest" description="Disordered" evidence="1">
    <location>
        <begin position="13"/>
        <end position="33"/>
    </location>
</feature>
<proteinExistence type="predicted"/>
<dbReference type="AlphaFoldDB" id="M7T5U2"/>
<feature type="transmembrane region" description="Helical" evidence="2">
    <location>
        <begin position="208"/>
        <end position="229"/>
    </location>
</feature>
<keyword evidence="4" id="KW-1185">Reference proteome</keyword>
<feature type="region of interest" description="Disordered" evidence="1">
    <location>
        <begin position="57"/>
        <end position="77"/>
    </location>
</feature>
<gene>
    <name evidence="3" type="ORF">UCREL1_724</name>
</gene>
<dbReference type="EMBL" id="KB705480">
    <property type="protein sequence ID" value="EMR72258.1"/>
    <property type="molecule type" value="Genomic_DNA"/>
</dbReference>
<dbReference type="Proteomes" id="UP000012174">
    <property type="component" value="Unassembled WGS sequence"/>
</dbReference>
<feature type="transmembrane region" description="Helical" evidence="2">
    <location>
        <begin position="169"/>
        <end position="187"/>
    </location>
</feature>
<evidence type="ECO:0000313" key="4">
    <source>
        <dbReference type="Proteomes" id="UP000012174"/>
    </source>
</evidence>
<accession>M7T5U2</accession>